<dbReference type="AlphaFoldDB" id="A0AA89BIN8"/>
<comment type="caution">
    <text evidence="2">The sequence shown here is derived from an EMBL/GenBank/DDBJ whole genome shotgun (WGS) entry which is preliminary data.</text>
</comment>
<gene>
    <name evidence="2" type="ORF">FSP39_003568</name>
</gene>
<reference evidence="2" key="1">
    <citation type="submission" date="2019-08" db="EMBL/GenBank/DDBJ databases">
        <title>The improved chromosome-level genome for the pearl oyster Pinctada fucata martensii using PacBio sequencing and Hi-C.</title>
        <authorList>
            <person name="Zheng Z."/>
        </authorList>
    </citation>
    <scope>NUCLEOTIDE SEQUENCE</scope>
    <source>
        <strain evidence="2">ZZ-2019</strain>
        <tissue evidence="2">Adductor muscle</tissue>
    </source>
</reference>
<keyword evidence="1" id="KW-0812">Transmembrane</keyword>
<sequence>MEGDNCCEKLYNRIRQGKCGKFFLFLVLGGLNVADLVSDWFLFHDVHAAEEGLVFGPPDKNIWISLLFFSILGTILFSFEILNLGKDIFTGTSWVDIDIMSAIIIWFEDIPQITINCAILACREEAISIFQISKASIVILGALIRMLVGIVRACRRRHSSNKSIEEFKQCNTFKFIMFFGLSLMVIGSVIVFFFAQSSFKDGTWEFKTPRTLWEGEYHDSKYFERVGVYGNLGFLDDKDATNAQQETKNPAHSYWMKFFQIYDIHHANDVITVVVTFDTINRSNFRIQTLFSDAAENNTDECFVVKQSDWSVSRDLNCTRLSQIRGSKENIKFTFSYVKPRNHLVFGDIQYNVRGTVNGTCLTSSELNVSPTEVKADKILSPNYEIVLRYFKAKEDYESGNLVQTKSDNVTFYDPQRHLVDITNVWKTGFLGCKITGSVSPHLNSGVSSSC</sequence>
<name>A0AA89BIN8_PINIB</name>
<proteinExistence type="predicted"/>
<dbReference type="EMBL" id="VSWD01000013">
    <property type="protein sequence ID" value="KAK3083811.1"/>
    <property type="molecule type" value="Genomic_DNA"/>
</dbReference>
<feature type="transmembrane region" description="Helical" evidence="1">
    <location>
        <begin position="175"/>
        <end position="195"/>
    </location>
</feature>
<feature type="transmembrane region" description="Helical" evidence="1">
    <location>
        <begin position="22"/>
        <end position="42"/>
    </location>
</feature>
<evidence type="ECO:0000256" key="1">
    <source>
        <dbReference type="SAM" id="Phobius"/>
    </source>
</evidence>
<organism evidence="2 3">
    <name type="scientific">Pinctada imbricata</name>
    <name type="common">Atlantic pearl-oyster</name>
    <name type="synonym">Pinctada martensii</name>
    <dbReference type="NCBI Taxonomy" id="66713"/>
    <lineage>
        <taxon>Eukaryota</taxon>
        <taxon>Metazoa</taxon>
        <taxon>Spiralia</taxon>
        <taxon>Lophotrochozoa</taxon>
        <taxon>Mollusca</taxon>
        <taxon>Bivalvia</taxon>
        <taxon>Autobranchia</taxon>
        <taxon>Pteriomorphia</taxon>
        <taxon>Pterioida</taxon>
        <taxon>Pterioidea</taxon>
        <taxon>Pteriidae</taxon>
        <taxon>Pinctada</taxon>
    </lineage>
</organism>
<evidence type="ECO:0000313" key="3">
    <source>
        <dbReference type="Proteomes" id="UP001186944"/>
    </source>
</evidence>
<protein>
    <submittedName>
        <fullName evidence="2">Uncharacterized protein</fullName>
    </submittedName>
</protein>
<feature type="transmembrane region" description="Helical" evidence="1">
    <location>
        <begin position="62"/>
        <end position="81"/>
    </location>
</feature>
<evidence type="ECO:0000313" key="2">
    <source>
        <dbReference type="EMBL" id="KAK3083811.1"/>
    </source>
</evidence>
<keyword evidence="1" id="KW-0472">Membrane</keyword>
<accession>A0AA89BIN8</accession>
<dbReference type="Proteomes" id="UP001186944">
    <property type="component" value="Unassembled WGS sequence"/>
</dbReference>
<keyword evidence="1" id="KW-1133">Transmembrane helix</keyword>
<keyword evidence="3" id="KW-1185">Reference proteome</keyword>